<organism evidence="1 2">
    <name type="scientific">Thermospira aquatica</name>
    <dbReference type="NCBI Taxonomy" id="2828656"/>
    <lineage>
        <taxon>Bacteria</taxon>
        <taxon>Pseudomonadati</taxon>
        <taxon>Spirochaetota</taxon>
        <taxon>Spirochaetia</taxon>
        <taxon>Brevinematales</taxon>
        <taxon>Thermospiraceae</taxon>
        <taxon>Thermospira</taxon>
    </lineage>
</organism>
<sequence length="204" mass="22773">MNRTRYQLEIGLLSAFAPEQKFAALALFYGGFAFQSKFVDFYFSGAPPLISTFSLMQAGLVFNINPFFGIGAEWSHADLFHLEKDTLENSINSFNGDALGLGIKIRPFASTSAKLFMGEVLQGEVFAREQKFPMTAGIHFPPTYVGIHIESFLTENVGMHFLLLWFQPYYGSSPTETDTRVTGIYGGASFTYRFSLANNETSFQ</sequence>
<keyword evidence="2" id="KW-1185">Reference proteome</keyword>
<name>A0AAX3BA68_9SPIR</name>
<evidence type="ECO:0000313" key="1">
    <source>
        <dbReference type="EMBL" id="URA09071.1"/>
    </source>
</evidence>
<protein>
    <submittedName>
        <fullName evidence="1">Uncharacterized protein</fullName>
    </submittedName>
</protein>
<accession>A0AAX3BA68</accession>
<dbReference type="RefSeq" id="WP_271434197.1">
    <property type="nucleotide sequence ID" value="NZ_CP073355.1"/>
</dbReference>
<evidence type="ECO:0000313" key="2">
    <source>
        <dbReference type="Proteomes" id="UP001056539"/>
    </source>
</evidence>
<dbReference type="EMBL" id="CP073355">
    <property type="protein sequence ID" value="URA09071.1"/>
    <property type="molecule type" value="Genomic_DNA"/>
</dbReference>
<reference evidence="1" key="2">
    <citation type="submission" date="2022-06" db="EMBL/GenBank/DDBJ databases">
        <title>Thermospira aquatica gen. nov., sp. nov.</title>
        <authorList>
            <person name="Ben Ali Gam Z."/>
            <person name="Labat M."/>
        </authorList>
    </citation>
    <scope>NUCLEOTIDE SEQUENCE</scope>
    <source>
        <strain evidence="1">F1F22</strain>
    </source>
</reference>
<proteinExistence type="predicted"/>
<dbReference type="Proteomes" id="UP001056539">
    <property type="component" value="Chromosome"/>
</dbReference>
<reference evidence="1" key="1">
    <citation type="submission" date="2021-04" db="EMBL/GenBank/DDBJ databases">
        <authorList>
            <person name="Postec A."/>
        </authorList>
    </citation>
    <scope>NUCLEOTIDE SEQUENCE</scope>
    <source>
        <strain evidence="1">F1F22</strain>
    </source>
</reference>
<gene>
    <name evidence="1" type="ORF">KDW03_06065</name>
</gene>
<dbReference type="KEGG" id="taqu:KDW03_06065"/>
<dbReference type="AlphaFoldDB" id="A0AAX3BA68"/>